<dbReference type="GO" id="GO:0005615">
    <property type="term" value="C:extracellular space"/>
    <property type="evidence" value="ECO:0007669"/>
    <property type="project" value="TreeGrafter"/>
</dbReference>
<feature type="compositionally biased region" description="Low complexity" evidence="3">
    <location>
        <begin position="165"/>
        <end position="185"/>
    </location>
</feature>
<feature type="region of interest" description="Disordered" evidence="3">
    <location>
        <begin position="32"/>
        <end position="61"/>
    </location>
</feature>
<evidence type="ECO:0000256" key="2">
    <source>
        <dbReference type="PROSITE-ProRule" id="PRU00497"/>
    </source>
</evidence>
<dbReference type="InterPro" id="IPR031311">
    <property type="entry name" value="CHIT_BIND_RR_consensus"/>
</dbReference>
<proteinExistence type="predicted"/>
<evidence type="ECO:0000313" key="5">
    <source>
        <dbReference type="EMBL" id="CAH0389886.1"/>
    </source>
</evidence>
<reference evidence="5" key="1">
    <citation type="submission" date="2021-12" db="EMBL/GenBank/DDBJ databases">
        <authorList>
            <person name="King R."/>
        </authorList>
    </citation>
    <scope>NUCLEOTIDE SEQUENCE</scope>
</reference>
<dbReference type="InterPro" id="IPR051217">
    <property type="entry name" value="Insect_Cuticle_Struc_Prot"/>
</dbReference>
<dbReference type="PROSITE" id="PS00233">
    <property type="entry name" value="CHIT_BIND_RR_1"/>
    <property type="match status" value="1"/>
</dbReference>
<sequence length="267" mass="29680">MFQVQWKWFYVILVTFFRQIVAEPPVYSAYPPSGQDGYSPPPHPSPSPSPATKDEGEGYHYATPVPAVDLGQYDVPVSTYKPVIPYTASPVYSTLPKAAQAYRPYKRKPFKSILYSREHLYKKYGNSLGPFPFKSRPSPDITAAIFKPRPPSLASSGYATGGYSRGPSSSSGSYPSGSSGSYPKSPYPTGYNEVSAPAYYEFSYKIEDYDSASDFGHKEGRNGDTTWGSYSVLLPDGRKQIVEYTADASGYRPKIRYEDGHLPRPRY</sequence>
<evidence type="ECO:0000256" key="3">
    <source>
        <dbReference type="SAM" id="MobiDB-lite"/>
    </source>
</evidence>
<dbReference type="PROSITE" id="PS51155">
    <property type="entry name" value="CHIT_BIND_RR_2"/>
    <property type="match status" value="1"/>
</dbReference>
<dbReference type="AlphaFoldDB" id="A0A9P0AG85"/>
<dbReference type="Proteomes" id="UP001152759">
    <property type="component" value="Chromosome 5"/>
</dbReference>
<feature type="region of interest" description="Disordered" evidence="3">
    <location>
        <begin position="157"/>
        <end position="185"/>
    </location>
</feature>
<feature type="compositionally biased region" description="Pro residues" evidence="3">
    <location>
        <begin position="39"/>
        <end position="49"/>
    </location>
</feature>
<dbReference type="GO" id="GO:0031012">
    <property type="term" value="C:extracellular matrix"/>
    <property type="evidence" value="ECO:0007669"/>
    <property type="project" value="TreeGrafter"/>
</dbReference>
<keyword evidence="4" id="KW-0732">Signal</keyword>
<accession>A0A9P0AG85</accession>
<feature type="signal peptide" evidence="4">
    <location>
        <begin position="1"/>
        <end position="22"/>
    </location>
</feature>
<dbReference type="GO" id="GO:0042302">
    <property type="term" value="F:structural constituent of cuticle"/>
    <property type="evidence" value="ECO:0007669"/>
    <property type="project" value="UniProtKB-UniRule"/>
</dbReference>
<keyword evidence="6" id="KW-1185">Reference proteome</keyword>
<dbReference type="PANTHER" id="PTHR12236:SF79">
    <property type="entry name" value="CUTICULAR PROTEIN 50CB-RELATED"/>
    <property type="match status" value="1"/>
</dbReference>
<name>A0A9P0AG85_BEMTA</name>
<keyword evidence="1 2" id="KW-0193">Cuticle</keyword>
<organism evidence="5 6">
    <name type="scientific">Bemisia tabaci</name>
    <name type="common">Sweetpotato whitefly</name>
    <name type="synonym">Aleurodes tabaci</name>
    <dbReference type="NCBI Taxonomy" id="7038"/>
    <lineage>
        <taxon>Eukaryota</taxon>
        <taxon>Metazoa</taxon>
        <taxon>Ecdysozoa</taxon>
        <taxon>Arthropoda</taxon>
        <taxon>Hexapoda</taxon>
        <taxon>Insecta</taxon>
        <taxon>Pterygota</taxon>
        <taxon>Neoptera</taxon>
        <taxon>Paraneoptera</taxon>
        <taxon>Hemiptera</taxon>
        <taxon>Sternorrhyncha</taxon>
        <taxon>Aleyrodoidea</taxon>
        <taxon>Aleyrodidae</taxon>
        <taxon>Aleyrodinae</taxon>
        <taxon>Bemisia</taxon>
    </lineage>
</organism>
<dbReference type="Pfam" id="PF00379">
    <property type="entry name" value="Chitin_bind_4"/>
    <property type="match status" value="1"/>
</dbReference>
<evidence type="ECO:0000256" key="4">
    <source>
        <dbReference type="SAM" id="SignalP"/>
    </source>
</evidence>
<dbReference type="EMBL" id="OU963866">
    <property type="protein sequence ID" value="CAH0389886.1"/>
    <property type="molecule type" value="Genomic_DNA"/>
</dbReference>
<dbReference type="PANTHER" id="PTHR12236">
    <property type="entry name" value="STRUCTURAL CONTITUENT OF CUTICLE"/>
    <property type="match status" value="1"/>
</dbReference>
<feature type="chain" id="PRO_5040417392" description="Pro-resilin" evidence="4">
    <location>
        <begin position="23"/>
        <end position="267"/>
    </location>
</feature>
<protein>
    <recommendedName>
        <fullName evidence="7">Pro-resilin</fullName>
    </recommendedName>
</protein>
<evidence type="ECO:0000313" key="6">
    <source>
        <dbReference type="Proteomes" id="UP001152759"/>
    </source>
</evidence>
<gene>
    <name evidence="5" type="ORF">BEMITA_LOCUS8664</name>
</gene>
<dbReference type="InterPro" id="IPR000618">
    <property type="entry name" value="Insect_cuticle"/>
</dbReference>
<evidence type="ECO:0008006" key="7">
    <source>
        <dbReference type="Google" id="ProtNLM"/>
    </source>
</evidence>
<evidence type="ECO:0000256" key="1">
    <source>
        <dbReference type="ARBA" id="ARBA00022460"/>
    </source>
</evidence>